<dbReference type="EMBL" id="JAQIZT010000016">
    <property type="protein sequence ID" value="KAJ6968534.1"/>
    <property type="molecule type" value="Genomic_DNA"/>
</dbReference>
<organism evidence="1 2">
    <name type="scientific">Populus alba x Populus x berolinensis</name>
    <dbReference type="NCBI Taxonomy" id="444605"/>
    <lineage>
        <taxon>Eukaryota</taxon>
        <taxon>Viridiplantae</taxon>
        <taxon>Streptophyta</taxon>
        <taxon>Embryophyta</taxon>
        <taxon>Tracheophyta</taxon>
        <taxon>Spermatophyta</taxon>
        <taxon>Magnoliopsida</taxon>
        <taxon>eudicotyledons</taxon>
        <taxon>Gunneridae</taxon>
        <taxon>Pentapetalae</taxon>
        <taxon>rosids</taxon>
        <taxon>fabids</taxon>
        <taxon>Malpighiales</taxon>
        <taxon>Salicaceae</taxon>
        <taxon>Saliceae</taxon>
        <taxon>Populus</taxon>
    </lineage>
</organism>
<sequence length="33" mass="3969">MHIKAFKKRMFHLLEQPVIEHHRGVQSKKSLTI</sequence>
<protein>
    <submittedName>
        <fullName evidence="1">Uncharacterized protein</fullName>
    </submittedName>
</protein>
<evidence type="ECO:0000313" key="1">
    <source>
        <dbReference type="EMBL" id="KAJ6968534.1"/>
    </source>
</evidence>
<name>A0AAD6LLF9_9ROSI</name>
<reference evidence="1 2" key="1">
    <citation type="journal article" date="2023" name="Mol. Ecol. Resour.">
        <title>Chromosome-level genome assembly of a triploid poplar Populus alba 'Berolinensis'.</title>
        <authorList>
            <person name="Chen S."/>
            <person name="Yu Y."/>
            <person name="Wang X."/>
            <person name="Wang S."/>
            <person name="Zhang T."/>
            <person name="Zhou Y."/>
            <person name="He R."/>
            <person name="Meng N."/>
            <person name="Wang Y."/>
            <person name="Liu W."/>
            <person name="Liu Z."/>
            <person name="Liu J."/>
            <person name="Guo Q."/>
            <person name="Huang H."/>
            <person name="Sederoff R.R."/>
            <person name="Wang G."/>
            <person name="Qu G."/>
            <person name="Chen S."/>
        </authorList>
    </citation>
    <scope>NUCLEOTIDE SEQUENCE [LARGE SCALE GENOMIC DNA]</scope>
    <source>
        <strain evidence="1">SC-2020</strain>
    </source>
</reference>
<dbReference type="AlphaFoldDB" id="A0AAD6LLF9"/>
<proteinExistence type="predicted"/>
<evidence type="ECO:0000313" key="2">
    <source>
        <dbReference type="Proteomes" id="UP001164929"/>
    </source>
</evidence>
<accession>A0AAD6LLF9</accession>
<dbReference type="Proteomes" id="UP001164929">
    <property type="component" value="Chromosome 16"/>
</dbReference>
<comment type="caution">
    <text evidence="1">The sequence shown here is derived from an EMBL/GenBank/DDBJ whole genome shotgun (WGS) entry which is preliminary data.</text>
</comment>
<gene>
    <name evidence="1" type="ORF">NC653_036498</name>
</gene>
<keyword evidence="2" id="KW-1185">Reference proteome</keyword>